<comment type="caution">
    <text evidence="2">The sequence shown here is derived from an EMBL/GenBank/DDBJ whole genome shotgun (WGS) entry which is preliminary data.</text>
</comment>
<name>A0A841U3J3_9BACL</name>
<evidence type="ECO:0000256" key="1">
    <source>
        <dbReference type="SAM" id="Phobius"/>
    </source>
</evidence>
<sequence>MKNSPWKFVLIGFGGAAALFLIAAVLYANSIGMSNLKRMYVLETTDRQIVEMGADERGIPQYLAKLNRQEELLKERMSREGWTFAEQEGSGYFFEKDGRKAIVTSRIWNHRYVIFKVSGDTVDLARAESRDAG</sequence>
<keyword evidence="1" id="KW-0472">Membrane</keyword>
<evidence type="ECO:0000313" key="3">
    <source>
        <dbReference type="Proteomes" id="UP000553776"/>
    </source>
</evidence>
<protein>
    <submittedName>
        <fullName evidence="2">Uncharacterized protein</fullName>
    </submittedName>
</protein>
<gene>
    <name evidence="2" type="ORF">H7B90_22015</name>
</gene>
<accession>A0A841U3J3</accession>
<feature type="transmembrane region" description="Helical" evidence="1">
    <location>
        <begin position="6"/>
        <end position="28"/>
    </location>
</feature>
<proteinExistence type="predicted"/>
<dbReference type="Proteomes" id="UP000553776">
    <property type="component" value="Unassembled WGS sequence"/>
</dbReference>
<evidence type="ECO:0000313" key="2">
    <source>
        <dbReference type="EMBL" id="MBB6694082.1"/>
    </source>
</evidence>
<dbReference type="AlphaFoldDB" id="A0A841U3J3"/>
<dbReference type="RefSeq" id="WP_185138057.1">
    <property type="nucleotide sequence ID" value="NZ_JACJVR010000085.1"/>
</dbReference>
<dbReference type="EMBL" id="JACJVR010000085">
    <property type="protein sequence ID" value="MBB6694082.1"/>
    <property type="molecule type" value="Genomic_DNA"/>
</dbReference>
<keyword evidence="1" id="KW-0812">Transmembrane</keyword>
<keyword evidence="3" id="KW-1185">Reference proteome</keyword>
<organism evidence="2 3">
    <name type="scientific">Cohnella xylanilytica</name>
    <dbReference type="NCBI Taxonomy" id="557555"/>
    <lineage>
        <taxon>Bacteria</taxon>
        <taxon>Bacillati</taxon>
        <taxon>Bacillota</taxon>
        <taxon>Bacilli</taxon>
        <taxon>Bacillales</taxon>
        <taxon>Paenibacillaceae</taxon>
        <taxon>Cohnella</taxon>
    </lineage>
</organism>
<keyword evidence="1" id="KW-1133">Transmembrane helix</keyword>
<reference evidence="2 3" key="1">
    <citation type="submission" date="2020-08" db="EMBL/GenBank/DDBJ databases">
        <title>Cohnella phylogeny.</title>
        <authorList>
            <person name="Dunlap C."/>
        </authorList>
    </citation>
    <scope>NUCLEOTIDE SEQUENCE [LARGE SCALE GENOMIC DNA]</scope>
    <source>
        <strain evidence="2 3">DSM 25239</strain>
    </source>
</reference>